<reference evidence="2" key="2">
    <citation type="submission" date="2022-01" db="EMBL/GenBank/DDBJ databases">
        <authorList>
            <person name="Yamashiro T."/>
            <person name="Shiraishi A."/>
            <person name="Satake H."/>
            <person name="Nakayama K."/>
        </authorList>
    </citation>
    <scope>NUCLEOTIDE SEQUENCE</scope>
</reference>
<accession>A0ABQ5CCZ0</accession>
<name>A0ABQ5CCZ0_9ASTR</name>
<protein>
    <submittedName>
        <fullName evidence="2">Uncharacterized protein</fullName>
    </submittedName>
</protein>
<proteinExistence type="predicted"/>
<feature type="compositionally biased region" description="Acidic residues" evidence="1">
    <location>
        <begin position="1"/>
        <end position="16"/>
    </location>
</feature>
<gene>
    <name evidence="2" type="ORF">Tco_0894406</name>
</gene>
<evidence type="ECO:0000313" key="3">
    <source>
        <dbReference type="Proteomes" id="UP001151760"/>
    </source>
</evidence>
<reference evidence="2" key="1">
    <citation type="journal article" date="2022" name="Int. J. Mol. Sci.">
        <title>Draft Genome of Tanacetum Coccineum: Genomic Comparison of Closely Related Tanacetum-Family Plants.</title>
        <authorList>
            <person name="Yamashiro T."/>
            <person name="Shiraishi A."/>
            <person name="Nakayama K."/>
            <person name="Satake H."/>
        </authorList>
    </citation>
    <scope>NUCLEOTIDE SEQUENCE</scope>
</reference>
<comment type="caution">
    <text evidence="2">The sequence shown here is derived from an EMBL/GenBank/DDBJ whole genome shotgun (WGS) entry which is preliminary data.</text>
</comment>
<dbReference type="Proteomes" id="UP001151760">
    <property type="component" value="Unassembled WGS sequence"/>
</dbReference>
<evidence type="ECO:0000256" key="1">
    <source>
        <dbReference type="SAM" id="MobiDB-lite"/>
    </source>
</evidence>
<organism evidence="2 3">
    <name type="scientific">Tanacetum coccineum</name>
    <dbReference type="NCBI Taxonomy" id="301880"/>
    <lineage>
        <taxon>Eukaryota</taxon>
        <taxon>Viridiplantae</taxon>
        <taxon>Streptophyta</taxon>
        <taxon>Embryophyta</taxon>
        <taxon>Tracheophyta</taxon>
        <taxon>Spermatophyta</taxon>
        <taxon>Magnoliopsida</taxon>
        <taxon>eudicotyledons</taxon>
        <taxon>Gunneridae</taxon>
        <taxon>Pentapetalae</taxon>
        <taxon>asterids</taxon>
        <taxon>campanulids</taxon>
        <taxon>Asterales</taxon>
        <taxon>Asteraceae</taxon>
        <taxon>Asteroideae</taxon>
        <taxon>Anthemideae</taxon>
        <taxon>Anthemidinae</taxon>
        <taxon>Tanacetum</taxon>
    </lineage>
</organism>
<keyword evidence="3" id="KW-1185">Reference proteome</keyword>
<evidence type="ECO:0000313" key="2">
    <source>
        <dbReference type="EMBL" id="GJT24469.1"/>
    </source>
</evidence>
<feature type="region of interest" description="Disordered" evidence="1">
    <location>
        <begin position="1"/>
        <end position="57"/>
    </location>
</feature>
<sequence length="196" mass="21216">MAEAEMIDSEETEEEKVDSKQAGADQATKDDQAGAQISETQKEKPEVPPSSSSLSLSSNYEIPSVLSTQLLDVLVSVILPQTTSTLTLTTSLPTPPTTTEAQAIIISVPDPSPIVLERISELEKKVKALSKVDHSEAIEESVQANVINEVKNQLPKLLPKLVSNFVNPRIERTIRELLQKTPTVLAQSSFTPGQST</sequence>
<dbReference type="EMBL" id="BQNB010014138">
    <property type="protein sequence ID" value="GJT24469.1"/>
    <property type="molecule type" value="Genomic_DNA"/>
</dbReference>